<accession>A0ABR4K546</accession>
<name>A0ABR4K546_9EURO</name>
<protein>
    <submittedName>
        <fullName evidence="1">Uncharacterized protein</fullName>
    </submittedName>
</protein>
<reference evidence="1 2" key="1">
    <citation type="submission" date="2024-07" db="EMBL/GenBank/DDBJ databases">
        <title>Section-level genome sequencing and comparative genomics of Aspergillus sections Usti and Cavernicolus.</title>
        <authorList>
            <consortium name="Lawrence Berkeley National Laboratory"/>
            <person name="Nybo J.L."/>
            <person name="Vesth T.C."/>
            <person name="Theobald S."/>
            <person name="Frisvad J.C."/>
            <person name="Larsen T.O."/>
            <person name="Kjaerboelling I."/>
            <person name="Rothschild-Mancinelli K."/>
            <person name="Lyhne E.K."/>
            <person name="Kogle M.E."/>
            <person name="Barry K."/>
            <person name="Clum A."/>
            <person name="Na H."/>
            <person name="Ledsgaard L."/>
            <person name="Lin J."/>
            <person name="Lipzen A."/>
            <person name="Kuo A."/>
            <person name="Riley R."/>
            <person name="Mondo S."/>
            <person name="LaButti K."/>
            <person name="Haridas S."/>
            <person name="Pangalinan J."/>
            <person name="Salamov A.A."/>
            <person name="Simmons B.A."/>
            <person name="Magnuson J.K."/>
            <person name="Chen J."/>
            <person name="Drula E."/>
            <person name="Henrissat B."/>
            <person name="Wiebenga A."/>
            <person name="Lubbers R.J."/>
            <person name="Gomes A.C."/>
            <person name="Macurrencykelacurrency M.R."/>
            <person name="Stajich J."/>
            <person name="Grigoriev I.V."/>
            <person name="Mortensen U.H."/>
            <person name="De vries R.P."/>
            <person name="Baker S.E."/>
            <person name="Andersen M.R."/>
        </authorList>
    </citation>
    <scope>NUCLEOTIDE SEQUENCE [LARGE SCALE GENOMIC DNA]</scope>
    <source>
        <strain evidence="1 2">CBS 756.74</strain>
    </source>
</reference>
<organism evidence="1 2">
    <name type="scientific">Aspergillus pseudodeflectus</name>
    <dbReference type="NCBI Taxonomy" id="176178"/>
    <lineage>
        <taxon>Eukaryota</taxon>
        <taxon>Fungi</taxon>
        <taxon>Dikarya</taxon>
        <taxon>Ascomycota</taxon>
        <taxon>Pezizomycotina</taxon>
        <taxon>Eurotiomycetes</taxon>
        <taxon>Eurotiomycetidae</taxon>
        <taxon>Eurotiales</taxon>
        <taxon>Aspergillaceae</taxon>
        <taxon>Aspergillus</taxon>
        <taxon>Aspergillus subgen. Nidulantes</taxon>
    </lineage>
</organism>
<dbReference type="GeneID" id="98155778"/>
<keyword evidence="2" id="KW-1185">Reference proteome</keyword>
<gene>
    <name evidence="1" type="ORF">BJX68DRAFT_240003</name>
</gene>
<dbReference type="Proteomes" id="UP001610444">
    <property type="component" value="Unassembled WGS sequence"/>
</dbReference>
<dbReference type="EMBL" id="JBFXLR010000029">
    <property type="protein sequence ID" value="KAL2847354.1"/>
    <property type="molecule type" value="Genomic_DNA"/>
</dbReference>
<sequence length="102" mass="11620">MGKAKKFLEDFISKIPDEKLSGSAYPQILYKDTDFWLEGAGLTPDEPKKFIIEIRMSRNTKLTSLRKFRPTTALTNALVPQNGSWSSKMIRDELLSNIVLLD</sequence>
<proteinExistence type="predicted"/>
<comment type="caution">
    <text evidence="1">The sequence shown here is derived from an EMBL/GenBank/DDBJ whole genome shotgun (WGS) entry which is preliminary data.</text>
</comment>
<dbReference type="RefSeq" id="XP_070897677.1">
    <property type="nucleotide sequence ID" value="XM_071040614.1"/>
</dbReference>
<evidence type="ECO:0000313" key="1">
    <source>
        <dbReference type="EMBL" id="KAL2847354.1"/>
    </source>
</evidence>
<evidence type="ECO:0000313" key="2">
    <source>
        <dbReference type="Proteomes" id="UP001610444"/>
    </source>
</evidence>